<dbReference type="EMBL" id="KV722687">
    <property type="protein sequence ID" value="OCH84333.1"/>
    <property type="molecule type" value="Genomic_DNA"/>
</dbReference>
<dbReference type="Proteomes" id="UP000250043">
    <property type="component" value="Unassembled WGS sequence"/>
</dbReference>
<name>A0A8E2AH13_9APHY</name>
<evidence type="ECO:0000313" key="2">
    <source>
        <dbReference type="Proteomes" id="UP000250043"/>
    </source>
</evidence>
<organism evidence="1 2">
    <name type="scientific">Obba rivulosa</name>
    <dbReference type="NCBI Taxonomy" id="1052685"/>
    <lineage>
        <taxon>Eukaryota</taxon>
        <taxon>Fungi</taxon>
        <taxon>Dikarya</taxon>
        <taxon>Basidiomycota</taxon>
        <taxon>Agaricomycotina</taxon>
        <taxon>Agaricomycetes</taxon>
        <taxon>Polyporales</taxon>
        <taxon>Gelatoporiaceae</taxon>
        <taxon>Obba</taxon>
    </lineage>
</organism>
<reference evidence="1 2" key="1">
    <citation type="submission" date="2016-07" db="EMBL/GenBank/DDBJ databases">
        <title>Draft genome of the white-rot fungus Obba rivulosa 3A-2.</title>
        <authorList>
            <consortium name="DOE Joint Genome Institute"/>
            <person name="Miettinen O."/>
            <person name="Riley R."/>
            <person name="Acob R."/>
            <person name="Barry K."/>
            <person name="Cullen D."/>
            <person name="De Vries R."/>
            <person name="Hainaut M."/>
            <person name="Hatakka A."/>
            <person name="Henrissat B."/>
            <person name="Hilden K."/>
            <person name="Kuo R."/>
            <person name="Labutti K."/>
            <person name="Lipzen A."/>
            <person name="Makela M.R."/>
            <person name="Sandor L."/>
            <person name="Spatafora J.W."/>
            <person name="Grigoriev I.V."/>
            <person name="Hibbett D.S."/>
        </authorList>
    </citation>
    <scope>NUCLEOTIDE SEQUENCE [LARGE SCALE GENOMIC DNA]</scope>
    <source>
        <strain evidence="1 2">3A-2</strain>
    </source>
</reference>
<evidence type="ECO:0000313" key="1">
    <source>
        <dbReference type="EMBL" id="OCH84333.1"/>
    </source>
</evidence>
<proteinExistence type="predicted"/>
<dbReference type="AlphaFoldDB" id="A0A8E2AH13"/>
<keyword evidence="2" id="KW-1185">Reference proteome</keyword>
<protein>
    <submittedName>
        <fullName evidence="1">Uncharacterized protein</fullName>
    </submittedName>
</protein>
<gene>
    <name evidence="1" type="ORF">OBBRIDRAFT_799186</name>
</gene>
<sequence>MRGPRSQLAQKELRSVHAGLRISRKGVSIRGAKAEHHELCHISDPFHVLHLHEVEMAVERKGERDKWTPGD</sequence>
<accession>A0A8E2AH13</accession>